<protein>
    <submittedName>
        <fullName evidence="1">Uncharacterized protein</fullName>
    </submittedName>
</protein>
<dbReference type="Pfam" id="PF11709">
    <property type="entry name" value="Mit_ribos_Mrp51"/>
    <property type="match status" value="1"/>
</dbReference>
<dbReference type="PANTHER" id="PTHR28058:SF1">
    <property type="entry name" value="SMALL RIBOSOMAL SUBUNIT PROTEIN BS1M"/>
    <property type="match status" value="1"/>
</dbReference>
<evidence type="ECO:0000313" key="1">
    <source>
        <dbReference type="EMBL" id="KAG2233578.1"/>
    </source>
</evidence>
<dbReference type="PANTHER" id="PTHR28058">
    <property type="entry name" value="37S RIBOSOMAL PROTEIN MRP51, MITOCHONDRIAL"/>
    <property type="match status" value="1"/>
</dbReference>
<dbReference type="EMBL" id="JAEPRE010000075">
    <property type="protein sequence ID" value="KAG2233578.1"/>
    <property type="molecule type" value="Genomic_DNA"/>
</dbReference>
<dbReference type="AlphaFoldDB" id="A0A8H7ST00"/>
<proteinExistence type="predicted"/>
<comment type="caution">
    <text evidence="1">The sequence shown here is derived from an EMBL/GenBank/DDBJ whole genome shotgun (WGS) entry which is preliminary data.</text>
</comment>
<organism evidence="1 2">
    <name type="scientific">Thamnidium elegans</name>
    <dbReference type="NCBI Taxonomy" id="101142"/>
    <lineage>
        <taxon>Eukaryota</taxon>
        <taxon>Fungi</taxon>
        <taxon>Fungi incertae sedis</taxon>
        <taxon>Mucoromycota</taxon>
        <taxon>Mucoromycotina</taxon>
        <taxon>Mucoromycetes</taxon>
        <taxon>Mucorales</taxon>
        <taxon>Mucorineae</taxon>
        <taxon>Mucoraceae</taxon>
        <taxon>Thamnidium</taxon>
    </lineage>
</organism>
<sequence length="293" mass="33304">MSNSFASLLRSSRLATFDKTIAQVYTTPLKNKKTGDWGLKRNLPTVIRTRYATIEQLDTAEHQTPWQPGDSKVLFVKRWKENFPNSKRPVARLDRETHNIVEMTPAEFKRFLNVCSLSEPKFQQLLKEKEIVPDQIFEYLNVTFKTSPAEKPVGPTYSDFTTDEAYPVEGRILNSARHGHAVGIAGVVAFLPKRHSVGLRHLGDRRVRTFYVESARIDQDGKPNVVLTMTPPGTASLPFMLTFDENEQESTLTNARMFLTRNDSIGNVKEDKSIANPDHDKLMSRIADLINKK</sequence>
<name>A0A8H7ST00_9FUNG</name>
<keyword evidence="2" id="KW-1185">Reference proteome</keyword>
<gene>
    <name evidence="1" type="ORF">INT48_009365</name>
</gene>
<dbReference type="Proteomes" id="UP000613177">
    <property type="component" value="Unassembled WGS sequence"/>
</dbReference>
<accession>A0A8H7ST00</accession>
<reference evidence="1" key="1">
    <citation type="submission" date="2021-01" db="EMBL/GenBank/DDBJ databases">
        <title>Metabolic potential, ecology and presence of endohyphal bacteria is reflected in genomic diversity of Mucoromycotina.</title>
        <authorList>
            <person name="Muszewska A."/>
            <person name="Okrasinska A."/>
            <person name="Steczkiewicz K."/>
            <person name="Drgas O."/>
            <person name="Orlowska M."/>
            <person name="Perlinska-Lenart U."/>
            <person name="Aleksandrzak-Piekarczyk T."/>
            <person name="Szatraj K."/>
            <person name="Zielenkiewicz U."/>
            <person name="Pilsyk S."/>
            <person name="Malc E."/>
            <person name="Mieczkowski P."/>
            <person name="Kruszewska J.S."/>
            <person name="Biernat P."/>
            <person name="Pawlowska J."/>
        </authorList>
    </citation>
    <scope>NUCLEOTIDE SEQUENCE</scope>
    <source>
        <strain evidence="1">WA0000018081</strain>
    </source>
</reference>
<evidence type="ECO:0000313" key="2">
    <source>
        <dbReference type="Proteomes" id="UP000613177"/>
    </source>
</evidence>
<dbReference type="InterPro" id="IPR016712">
    <property type="entry name" value="Rbsml_bS1m-like"/>
</dbReference>
<dbReference type="OrthoDB" id="2735536at2759"/>